<evidence type="ECO:0000256" key="2">
    <source>
        <dbReference type="PROSITE-ProRule" id="PRU00335"/>
    </source>
</evidence>
<proteinExistence type="predicted"/>
<sequence length="194" mass="21686">MSPAQQRVDGRTARSERTRNAIVDAHLQLIGEGDLRPTADRIARTAGVSLRALWSHFADMEALFTASGKRVLELRDASHRPISPDLPLAERIEAYCRQRARLLEQIGPTAKAAAIKEPFSDTLRRYRRMHVKRVREELATLFAPEVDGNDELLDALTAVSMWPTWATWRENMDLSVTAARSTLSRTITALLGAA</sequence>
<feature type="domain" description="HTH tetR-type" evidence="3">
    <location>
        <begin position="16"/>
        <end position="75"/>
    </location>
</feature>
<dbReference type="Pfam" id="PF00440">
    <property type="entry name" value="TetR_N"/>
    <property type="match status" value="1"/>
</dbReference>
<organism evidence="4 5">
    <name type="scientific">Paractinoplanes aksuensis</name>
    <dbReference type="NCBI Taxonomy" id="2939490"/>
    <lineage>
        <taxon>Bacteria</taxon>
        <taxon>Bacillati</taxon>
        <taxon>Actinomycetota</taxon>
        <taxon>Actinomycetes</taxon>
        <taxon>Micromonosporales</taxon>
        <taxon>Micromonosporaceae</taxon>
        <taxon>Paractinoplanes</taxon>
    </lineage>
</organism>
<gene>
    <name evidence="4" type="ORF">M1L60_17275</name>
</gene>
<evidence type="ECO:0000259" key="3">
    <source>
        <dbReference type="PROSITE" id="PS50977"/>
    </source>
</evidence>
<evidence type="ECO:0000313" key="5">
    <source>
        <dbReference type="Proteomes" id="UP001523369"/>
    </source>
</evidence>
<evidence type="ECO:0000313" key="4">
    <source>
        <dbReference type="EMBL" id="MCO8272348.1"/>
    </source>
</evidence>
<dbReference type="SUPFAM" id="SSF46689">
    <property type="entry name" value="Homeodomain-like"/>
    <property type="match status" value="1"/>
</dbReference>
<keyword evidence="5" id="KW-1185">Reference proteome</keyword>
<dbReference type="RefSeq" id="WP_253238454.1">
    <property type="nucleotide sequence ID" value="NZ_JAMYJR010000017.1"/>
</dbReference>
<protein>
    <submittedName>
        <fullName evidence="4">TetR/AcrR family transcriptional regulator</fullName>
    </submittedName>
</protein>
<dbReference type="Proteomes" id="UP001523369">
    <property type="component" value="Unassembled WGS sequence"/>
</dbReference>
<evidence type="ECO:0000256" key="1">
    <source>
        <dbReference type="ARBA" id="ARBA00023125"/>
    </source>
</evidence>
<dbReference type="InterPro" id="IPR001647">
    <property type="entry name" value="HTH_TetR"/>
</dbReference>
<dbReference type="PROSITE" id="PS50977">
    <property type="entry name" value="HTH_TETR_2"/>
    <property type="match status" value="1"/>
</dbReference>
<dbReference type="Gene3D" id="1.10.357.10">
    <property type="entry name" value="Tetracycline Repressor, domain 2"/>
    <property type="match status" value="1"/>
</dbReference>
<feature type="DNA-binding region" description="H-T-H motif" evidence="2">
    <location>
        <begin position="38"/>
        <end position="57"/>
    </location>
</feature>
<dbReference type="InterPro" id="IPR009057">
    <property type="entry name" value="Homeodomain-like_sf"/>
</dbReference>
<dbReference type="EMBL" id="JAMYJR010000017">
    <property type="protein sequence ID" value="MCO8272348.1"/>
    <property type="molecule type" value="Genomic_DNA"/>
</dbReference>
<reference evidence="4 5" key="1">
    <citation type="submission" date="2022-06" db="EMBL/GenBank/DDBJ databases">
        <title>New Species of the Genus Actinoplanes, ActinopZanes ferrugineus.</title>
        <authorList>
            <person name="Ding P."/>
        </authorList>
    </citation>
    <scope>NUCLEOTIDE SEQUENCE [LARGE SCALE GENOMIC DNA]</scope>
    <source>
        <strain evidence="4 5">TRM88003</strain>
    </source>
</reference>
<comment type="caution">
    <text evidence="4">The sequence shown here is derived from an EMBL/GenBank/DDBJ whole genome shotgun (WGS) entry which is preliminary data.</text>
</comment>
<name>A0ABT1DNC6_9ACTN</name>
<accession>A0ABT1DNC6</accession>
<keyword evidence="1 2" id="KW-0238">DNA-binding</keyword>